<gene>
    <name evidence="2" type="ORF">G5B40_05910</name>
</gene>
<feature type="compositionally biased region" description="Basic and acidic residues" evidence="1">
    <location>
        <begin position="48"/>
        <end position="57"/>
    </location>
</feature>
<proteinExistence type="predicted"/>
<organism evidence="2 3">
    <name type="scientific">Pikeienuella piscinae</name>
    <dbReference type="NCBI Taxonomy" id="2748098"/>
    <lineage>
        <taxon>Bacteria</taxon>
        <taxon>Pseudomonadati</taxon>
        <taxon>Pseudomonadota</taxon>
        <taxon>Alphaproteobacteria</taxon>
        <taxon>Rhodobacterales</taxon>
        <taxon>Paracoccaceae</taxon>
        <taxon>Pikeienuella</taxon>
    </lineage>
</organism>
<protein>
    <submittedName>
        <fullName evidence="2">Uncharacterized protein</fullName>
    </submittedName>
</protein>
<name>A0A7L5BW16_9RHOB</name>
<dbReference type="Proteomes" id="UP000503336">
    <property type="component" value="Chromosome"/>
</dbReference>
<evidence type="ECO:0000313" key="2">
    <source>
        <dbReference type="EMBL" id="QIE55028.1"/>
    </source>
</evidence>
<sequence>MSVETPASSPTGGVISLGWAPKETKLSAHAMMNNTAARDGEAAPVQLPHRDAAAHRK</sequence>
<accession>A0A7L5BW16</accession>
<evidence type="ECO:0000313" key="3">
    <source>
        <dbReference type="Proteomes" id="UP000503336"/>
    </source>
</evidence>
<feature type="region of interest" description="Disordered" evidence="1">
    <location>
        <begin position="36"/>
        <end position="57"/>
    </location>
</feature>
<dbReference type="KEGG" id="hdh:G5B40_05910"/>
<keyword evidence="3" id="KW-1185">Reference proteome</keyword>
<dbReference type="AlphaFoldDB" id="A0A7L5BW16"/>
<dbReference type="RefSeq" id="WP_165096239.1">
    <property type="nucleotide sequence ID" value="NZ_CP049056.1"/>
</dbReference>
<evidence type="ECO:0000256" key="1">
    <source>
        <dbReference type="SAM" id="MobiDB-lite"/>
    </source>
</evidence>
<dbReference type="EMBL" id="CP049056">
    <property type="protein sequence ID" value="QIE55028.1"/>
    <property type="molecule type" value="Genomic_DNA"/>
</dbReference>
<reference evidence="2 3" key="1">
    <citation type="submission" date="2020-02" db="EMBL/GenBank/DDBJ databases">
        <title>complete genome sequence of Rhodobacteraceae bacterium.</title>
        <authorList>
            <person name="Park J."/>
            <person name="Kim Y.-S."/>
            <person name="Kim K.-H."/>
        </authorList>
    </citation>
    <scope>NUCLEOTIDE SEQUENCE [LARGE SCALE GENOMIC DNA]</scope>
    <source>
        <strain evidence="2 3">RR4-56</strain>
    </source>
</reference>